<dbReference type="eggNOG" id="KOG4545">
    <property type="taxonomic scope" value="Eukaryota"/>
</dbReference>
<dbReference type="GeneID" id="5891841"/>
<gene>
    <name evidence="1" type="ORF">MONBRDRAFT_8926</name>
</gene>
<dbReference type="PANTHER" id="PTHR21435">
    <property type="entry name" value="MITOCHONDRIAL IMPORT INNER MEMBRANE TRANSLOCASE SUBUNIT TIM29"/>
    <property type="match status" value="1"/>
</dbReference>
<protein>
    <submittedName>
        <fullName evidence="1">Uncharacterized protein</fullName>
    </submittedName>
</protein>
<reference evidence="1 2" key="1">
    <citation type="journal article" date="2008" name="Nature">
        <title>The genome of the choanoflagellate Monosiga brevicollis and the origin of metazoans.</title>
        <authorList>
            <consortium name="JGI Sequencing"/>
            <person name="King N."/>
            <person name="Westbrook M.J."/>
            <person name="Young S.L."/>
            <person name="Kuo A."/>
            <person name="Abedin M."/>
            <person name="Chapman J."/>
            <person name="Fairclough S."/>
            <person name="Hellsten U."/>
            <person name="Isogai Y."/>
            <person name="Letunic I."/>
            <person name="Marr M."/>
            <person name="Pincus D."/>
            <person name="Putnam N."/>
            <person name="Rokas A."/>
            <person name="Wright K.J."/>
            <person name="Zuzow R."/>
            <person name="Dirks W."/>
            <person name="Good M."/>
            <person name="Goodstein D."/>
            <person name="Lemons D."/>
            <person name="Li W."/>
            <person name="Lyons J.B."/>
            <person name="Morris A."/>
            <person name="Nichols S."/>
            <person name="Richter D.J."/>
            <person name="Salamov A."/>
            <person name="Bork P."/>
            <person name="Lim W.A."/>
            <person name="Manning G."/>
            <person name="Miller W.T."/>
            <person name="McGinnis W."/>
            <person name="Shapiro H."/>
            <person name="Tjian R."/>
            <person name="Grigoriev I.V."/>
            <person name="Rokhsar D."/>
        </authorList>
    </citation>
    <scope>NUCLEOTIDE SEQUENCE [LARGE SCALE GENOMIC DNA]</scope>
    <source>
        <strain evidence="2">MX1 / ATCC 50154</strain>
    </source>
</reference>
<dbReference type="GO" id="GO:0042721">
    <property type="term" value="C:TIM22 mitochondrial import inner membrane insertion complex"/>
    <property type="evidence" value="ECO:0000318"/>
    <property type="project" value="GO_Central"/>
</dbReference>
<dbReference type="InterPro" id="IPR019322">
    <property type="entry name" value="TIMM29"/>
</dbReference>
<dbReference type="Proteomes" id="UP000001357">
    <property type="component" value="Unassembled WGS sequence"/>
</dbReference>
<dbReference type="AlphaFoldDB" id="A9V1J4"/>
<proteinExistence type="predicted"/>
<accession>A9V1J4</accession>
<evidence type="ECO:0000313" key="2">
    <source>
        <dbReference type="Proteomes" id="UP000001357"/>
    </source>
</evidence>
<dbReference type="InParanoid" id="A9V1J4"/>
<name>A9V1J4_MONBE</name>
<dbReference type="PANTHER" id="PTHR21435:SF1">
    <property type="entry name" value="MITOCHONDRIAL IMPORT INNER MEMBRANE TRANSLOCASE SUBUNIT TIM29"/>
    <property type="match status" value="1"/>
</dbReference>
<dbReference type="STRING" id="81824.A9V1J4"/>
<sequence length="185" mass="20972">MASAAASTAAAATTQAARGGFFRRRIATPIKEGTQALIRDYRDVFVNMAKDARDRPFLAALKLAAAGTLAYACVETPDEHSFESRLMDSASDIIECAGVHNEKSNNYVQRLMALRGEGRLGYLYLGPCAIMYEKRKKEGTEVFAADYMPWRLEIKWIWDHIIEWGYFQQWPQLEAMMVDYDIVDE</sequence>
<organism evidence="1 2">
    <name type="scientific">Monosiga brevicollis</name>
    <name type="common">Choanoflagellate</name>
    <dbReference type="NCBI Taxonomy" id="81824"/>
    <lineage>
        <taxon>Eukaryota</taxon>
        <taxon>Choanoflagellata</taxon>
        <taxon>Craspedida</taxon>
        <taxon>Salpingoecidae</taxon>
        <taxon>Monosiga</taxon>
    </lineage>
</organism>
<dbReference type="KEGG" id="mbr:MONBRDRAFT_8926"/>
<dbReference type="EMBL" id="CH991554">
    <property type="protein sequence ID" value="EDQ88577.1"/>
    <property type="molecule type" value="Genomic_DNA"/>
</dbReference>
<dbReference type="RefSeq" id="XP_001746681.1">
    <property type="nucleotide sequence ID" value="XM_001746629.1"/>
</dbReference>
<dbReference type="FunCoup" id="A9V1J4">
    <property type="interactions" value="530"/>
</dbReference>
<dbReference type="OMA" id="AYACVET"/>
<evidence type="ECO:0000313" key="1">
    <source>
        <dbReference type="EMBL" id="EDQ88577.1"/>
    </source>
</evidence>
<keyword evidence="2" id="KW-1185">Reference proteome</keyword>
<dbReference type="GO" id="GO:0045039">
    <property type="term" value="P:protein insertion into mitochondrial inner membrane"/>
    <property type="evidence" value="ECO:0000318"/>
    <property type="project" value="GO_Central"/>
</dbReference>
<dbReference type="Pfam" id="PF10171">
    <property type="entry name" value="Tim29"/>
    <property type="match status" value="1"/>
</dbReference>